<dbReference type="EMBL" id="BFAV01000177">
    <property type="protein sequence ID" value="GBF35609.1"/>
    <property type="molecule type" value="Genomic_DNA"/>
</dbReference>
<proteinExistence type="predicted"/>
<protein>
    <submittedName>
        <fullName evidence="1">Uncharacterized protein</fullName>
    </submittedName>
</protein>
<dbReference type="Proteomes" id="UP000239549">
    <property type="component" value="Unassembled WGS sequence"/>
</dbReference>
<sequence length="51" mass="6264">MHKSNRKNLVFIYYLLNIFMSHKMEYGKLIFYRQSEYPGIKHIEALVPRVF</sequence>
<evidence type="ECO:0000313" key="2">
    <source>
        <dbReference type="Proteomes" id="UP000239549"/>
    </source>
</evidence>
<name>A0A2L2XGW4_9FIRM</name>
<organism evidence="1 2">
    <name type="scientific">Desulfocucumis palustris</name>
    <dbReference type="NCBI Taxonomy" id="1898651"/>
    <lineage>
        <taxon>Bacteria</taxon>
        <taxon>Bacillati</taxon>
        <taxon>Bacillota</taxon>
        <taxon>Clostridia</taxon>
        <taxon>Eubacteriales</taxon>
        <taxon>Desulfocucumaceae</taxon>
        <taxon>Desulfocucumis</taxon>
    </lineage>
</organism>
<keyword evidence="2" id="KW-1185">Reference proteome</keyword>
<dbReference type="AlphaFoldDB" id="A0A2L2XGW4"/>
<reference evidence="2" key="1">
    <citation type="submission" date="2018-02" db="EMBL/GenBank/DDBJ databases">
        <title>Genome sequence of Desulfocucumis palustris strain NAW-5.</title>
        <authorList>
            <person name="Watanabe M."/>
            <person name="Kojima H."/>
            <person name="Fukui M."/>
        </authorList>
    </citation>
    <scope>NUCLEOTIDE SEQUENCE [LARGE SCALE GENOMIC DNA]</scope>
    <source>
        <strain evidence="2">NAW-5</strain>
    </source>
</reference>
<evidence type="ECO:0000313" key="1">
    <source>
        <dbReference type="EMBL" id="GBF35609.1"/>
    </source>
</evidence>
<gene>
    <name evidence="1" type="ORF">DCCM_4738</name>
</gene>
<accession>A0A2L2XGW4</accession>
<comment type="caution">
    <text evidence="1">The sequence shown here is derived from an EMBL/GenBank/DDBJ whole genome shotgun (WGS) entry which is preliminary data.</text>
</comment>